<dbReference type="EMBL" id="SGPL01000523">
    <property type="protein sequence ID" value="THH11291.1"/>
    <property type="molecule type" value="Genomic_DNA"/>
</dbReference>
<name>A0A4S4LJ06_9AGAM</name>
<evidence type="ECO:0000256" key="1">
    <source>
        <dbReference type="SAM" id="MobiDB-lite"/>
    </source>
</evidence>
<sequence>MPIDNPVPDEFVLLPVGALAKTLRDFNVDIDVHDFIRQVNAELSNTDPSSSTQQSQEHAKAIRKAAIEALNRPSIPVPPPAESIFTRIDPSTIPDALREKHHKMLDDTRAAFNNTIPGPPA</sequence>
<keyword evidence="3" id="KW-1185">Reference proteome</keyword>
<accession>A0A4S4LJ06</accession>
<dbReference type="Proteomes" id="UP000310158">
    <property type="component" value="Unassembled WGS sequence"/>
</dbReference>
<reference evidence="2 3" key="1">
    <citation type="submission" date="2019-02" db="EMBL/GenBank/DDBJ databases">
        <title>Genome sequencing of the rare red list fungi Bondarzewia mesenterica.</title>
        <authorList>
            <person name="Buettner E."/>
            <person name="Kellner H."/>
        </authorList>
    </citation>
    <scope>NUCLEOTIDE SEQUENCE [LARGE SCALE GENOMIC DNA]</scope>
    <source>
        <strain evidence="2 3">DSM 108281</strain>
    </source>
</reference>
<feature type="region of interest" description="Disordered" evidence="1">
    <location>
        <begin position="42"/>
        <end position="61"/>
    </location>
</feature>
<protein>
    <submittedName>
        <fullName evidence="2">Uncharacterized protein</fullName>
    </submittedName>
</protein>
<feature type="compositionally biased region" description="Polar residues" evidence="1">
    <location>
        <begin position="42"/>
        <end position="56"/>
    </location>
</feature>
<evidence type="ECO:0000313" key="2">
    <source>
        <dbReference type="EMBL" id="THH11291.1"/>
    </source>
</evidence>
<comment type="caution">
    <text evidence="2">The sequence shown here is derived from an EMBL/GenBank/DDBJ whole genome shotgun (WGS) entry which is preliminary data.</text>
</comment>
<evidence type="ECO:0000313" key="3">
    <source>
        <dbReference type="Proteomes" id="UP000310158"/>
    </source>
</evidence>
<organism evidence="2 3">
    <name type="scientific">Bondarzewia mesenterica</name>
    <dbReference type="NCBI Taxonomy" id="1095465"/>
    <lineage>
        <taxon>Eukaryota</taxon>
        <taxon>Fungi</taxon>
        <taxon>Dikarya</taxon>
        <taxon>Basidiomycota</taxon>
        <taxon>Agaricomycotina</taxon>
        <taxon>Agaricomycetes</taxon>
        <taxon>Russulales</taxon>
        <taxon>Bondarzewiaceae</taxon>
        <taxon>Bondarzewia</taxon>
    </lineage>
</organism>
<proteinExistence type="predicted"/>
<dbReference type="AlphaFoldDB" id="A0A4S4LJ06"/>
<gene>
    <name evidence="2" type="ORF">EW146_g8094</name>
</gene>